<comment type="caution">
    <text evidence="1">The sequence shown here is derived from an EMBL/GenBank/DDBJ whole genome shotgun (WGS) entry which is preliminary data.</text>
</comment>
<evidence type="ECO:0000313" key="1">
    <source>
        <dbReference type="EMBL" id="MFC5994560.1"/>
    </source>
</evidence>
<gene>
    <name evidence="1" type="ORF">ACFQE5_10095</name>
</gene>
<keyword evidence="2" id="KW-1185">Reference proteome</keyword>
<dbReference type="Proteomes" id="UP001596302">
    <property type="component" value="Unassembled WGS sequence"/>
</dbReference>
<accession>A0ABW1J2C5</accession>
<reference evidence="2" key="1">
    <citation type="journal article" date="2019" name="Int. J. Syst. Evol. Microbiol.">
        <title>The Global Catalogue of Microorganisms (GCM) 10K type strain sequencing project: providing services to taxonomists for standard genome sequencing and annotation.</title>
        <authorList>
            <consortium name="The Broad Institute Genomics Platform"/>
            <consortium name="The Broad Institute Genome Sequencing Center for Infectious Disease"/>
            <person name="Wu L."/>
            <person name="Ma J."/>
        </authorList>
    </citation>
    <scope>NUCLEOTIDE SEQUENCE [LARGE SCALE GENOMIC DNA]</scope>
    <source>
        <strain evidence="2">CCM 8391</strain>
    </source>
</reference>
<organism evidence="1 2">
    <name type="scientific">Pseudonocardia hispaniensis</name>
    <dbReference type="NCBI Taxonomy" id="904933"/>
    <lineage>
        <taxon>Bacteria</taxon>
        <taxon>Bacillati</taxon>
        <taxon>Actinomycetota</taxon>
        <taxon>Actinomycetes</taxon>
        <taxon>Pseudonocardiales</taxon>
        <taxon>Pseudonocardiaceae</taxon>
        <taxon>Pseudonocardia</taxon>
    </lineage>
</organism>
<protein>
    <submittedName>
        <fullName evidence="1">Uncharacterized protein</fullName>
    </submittedName>
</protein>
<proteinExistence type="predicted"/>
<dbReference type="EMBL" id="JBHSQW010000023">
    <property type="protein sequence ID" value="MFC5994560.1"/>
    <property type="molecule type" value="Genomic_DNA"/>
</dbReference>
<dbReference type="RefSeq" id="WP_379584583.1">
    <property type="nucleotide sequence ID" value="NZ_JBHSQW010000023.1"/>
</dbReference>
<name>A0ABW1J2C5_9PSEU</name>
<evidence type="ECO:0000313" key="2">
    <source>
        <dbReference type="Proteomes" id="UP001596302"/>
    </source>
</evidence>
<sequence>MSRPAFLPSSTVSVNLHVYETTIVAARPYPAEDRVTVDVTGSGGTVTLYLGRPDIGRLRAVLEQAEHELTDQQNGVRAFSGPAA</sequence>